<evidence type="ECO:0000256" key="6">
    <source>
        <dbReference type="RuleBase" id="RU004057"/>
    </source>
</evidence>
<dbReference type="InterPro" id="IPR002898">
    <property type="entry name" value="MotA_ExbB_proton_chnl"/>
</dbReference>
<name>A0ABQ2XZD9_9BURK</name>
<keyword evidence="2" id="KW-1003">Cell membrane</keyword>
<keyword evidence="3 7" id="KW-0812">Transmembrane</keyword>
<keyword evidence="6" id="KW-0653">Protein transport</keyword>
<evidence type="ECO:0000256" key="3">
    <source>
        <dbReference type="ARBA" id="ARBA00022692"/>
    </source>
</evidence>
<feature type="transmembrane region" description="Helical" evidence="7">
    <location>
        <begin position="147"/>
        <end position="171"/>
    </location>
</feature>
<reference evidence="10" key="1">
    <citation type="journal article" date="2019" name="Int. J. Syst. Evol. Microbiol.">
        <title>The Global Catalogue of Microorganisms (GCM) 10K type strain sequencing project: providing services to taxonomists for standard genome sequencing and annotation.</title>
        <authorList>
            <consortium name="The Broad Institute Genomics Platform"/>
            <consortium name="The Broad Institute Genome Sequencing Center for Infectious Disease"/>
            <person name="Wu L."/>
            <person name="Ma J."/>
        </authorList>
    </citation>
    <scope>NUCLEOTIDE SEQUENCE [LARGE SCALE GENOMIC DNA]</scope>
    <source>
        <strain evidence="10">KCTC 23917</strain>
    </source>
</reference>
<protein>
    <submittedName>
        <fullName evidence="9">Flagellar motor protein MotA</fullName>
    </submittedName>
</protein>
<feature type="transmembrane region" description="Helical" evidence="7">
    <location>
        <begin position="51"/>
        <end position="68"/>
    </location>
</feature>
<keyword evidence="4 7" id="KW-1133">Transmembrane helix</keyword>
<comment type="subcellular location">
    <subcellularLocation>
        <location evidence="1">Cell membrane</location>
        <topology evidence="1">Multi-pass membrane protein</topology>
    </subcellularLocation>
    <subcellularLocation>
        <location evidence="6">Membrane</location>
        <topology evidence="6">Multi-pass membrane protein</topology>
    </subcellularLocation>
</comment>
<dbReference type="Proteomes" id="UP000653343">
    <property type="component" value="Unassembled WGS sequence"/>
</dbReference>
<feature type="domain" description="MotA/TolQ/ExbB proton channel" evidence="8">
    <location>
        <begin position="107"/>
        <end position="227"/>
    </location>
</feature>
<dbReference type="Pfam" id="PF01618">
    <property type="entry name" value="MotA_ExbB"/>
    <property type="match status" value="1"/>
</dbReference>
<organism evidence="9 10">
    <name type="scientific">Undibacterium squillarum</name>
    <dbReference type="NCBI Taxonomy" id="1131567"/>
    <lineage>
        <taxon>Bacteria</taxon>
        <taxon>Pseudomonadati</taxon>
        <taxon>Pseudomonadota</taxon>
        <taxon>Betaproteobacteria</taxon>
        <taxon>Burkholderiales</taxon>
        <taxon>Oxalobacteraceae</taxon>
        <taxon>Undibacterium</taxon>
    </lineage>
</organism>
<evidence type="ECO:0000313" key="10">
    <source>
        <dbReference type="Proteomes" id="UP000653343"/>
    </source>
</evidence>
<evidence type="ECO:0000313" key="9">
    <source>
        <dbReference type="EMBL" id="GGX43925.1"/>
    </source>
</evidence>
<keyword evidence="5 7" id="KW-0472">Membrane</keyword>
<keyword evidence="10" id="KW-1185">Reference proteome</keyword>
<keyword evidence="9" id="KW-0966">Cell projection</keyword>
<gene>
    <name evidence="9" type="ORF">GCM10010946_23060</name>
</gene>
<evidence type="ECO:0000256" key="4">
    <source>
        <dbReference type="ARBA" id="ARBA00022989"/>
    </source>
</evidence>
<dbReference type="InterPro" id="IPR050790">
    <property type="entry name" value="ExbB/TolQ_transport"/>
</dbReference>
<dbReference type="EMBL" id="BMYU01000005">
    <property type="protein sequence ID" value="GGX43925.1"/>
    <property type="molecule type" value="Genomic_DNA"/>
</dbReference>
<keyword evidence="9" id="KW-0282">Flagellum</keyword>
<feature type="transmembrane region" description="Helical" evidence="7">
    <location>
        <begin position="191"/>
        <end position="212"/>
    </location>
</feature>
<evidence type="ECO:0000256" key="5">
    <source>
        <dbReference type="ARBA" id="ARBA00023136"/>
    </source>
</evidence>
<accession>A0ABQ2XZD9</accession>
<comment type="similarity">
    <text evidence="6">Belongs to the exbB/tolQ family.</text>
</comment>
<keyword evidence="9" id="KW-0969">Cilium</keyword>
<feature type="transmembrane region" description="Helical" evidence="7">
    <location>
        <begin position="28"/>
        <end position="45"/>
    </location>
</feature>
<comment type="caution">
    <text evidence="9">The sequence shown here is derived from an EMBL/GenBank/DDBJ whole genome shotgun (WGS) entry which is preliminary data.</text>
</comment>
<sequence length="242" mass="26118">MGEHVTLRAAQNFAPQDRPTMVSMLRGAHCLLLFHLFKGVTLLAIFQAAGWPMYFLLLASIIALALIVERTVSLRASKILPSTLLDEVIRVHQSGKATPEVIRQLSENSPLGRVLAAGLRNVNAPREVMKESIEEAGSGVAHQLERFLTTLGTIASLAPLMGLFGTIVGMIEIFGSQTATGANPAQLAHGISVALYNTGFGLLIAMPTLVAYRHFRALVDGLVVEMEQQAVKFVDVVHSARK</sequence>
<dbReference type="PANTHER" id="PTHR30625:SF11">
    <property type="entry name" value="MOTA_TOLQ_EXBB PROTON CHANNEL DOMAIN-CONTAINING PROTEIN"/>
    <property type="match status" value="1"/>
</dbReference>
<dbReference type="PANTHER" id="PTHR30625">
    <property type="entry name" value="PROTEIN TOLQ"/>
    <property type="match status" value="1"/>
</dbReference>
<evidence type="ECO:0000256" key="2">
    <source>
        <dbReference type="ARBA" id="ARBA00022475"/>
    </source>
</evidence>
<keyword evidence="6" id="KW-0813">Transport</keyword>
<evidence type="ECO:0000256" key="7">
    <source>
        <dbReference type="SAM" id="Phobius"/>
    </source>
</evidence>
<proteinExistence type="inferred from homology"/>
<evidence type="ECO:0000259" key="8">
    <source>
        <dbReference type="Pfam" id="PF01618"/>
    </source>
</evidence>
<evidence type="ECO:0000256" key="1">
    <source>
        <dbReference type="ARBA" id="ARBA00004651"/>
    </source>
</evidence>